<feature type="transmembrane region" description="Helical" evidence="10">
    <location>
        <begin position="141"/>
        <end position="163"/>
    </location>
</feature>
<evidence type="ECO:0000256" key="6">
    <source>
        <dbReference type="ARBA" id="ARBA00023136"/>
    </source>
</evidence>
<dbReference type="PANTHER" id="PTHR43507:SF1">
    <property type="entry name" value="NADH-UBIQUINONE OXIDOREDUCTASE CHAIN 4"/>
    <property type="match status" value="1"/>
</dbReference>
<dbReference type="RefSeq" id="WP_187672727.1">
    <property type="nucleotide sequence ID" value="NZ_CAJFCI010000075.1"/>
</dbReference>
<feature type="transmembrane region" description="Helical" evidence="10">
    <location>
        <begin position="222"/>
        <end position="245"/>
    </location>
</feature>
<dbReference type="GO" id="GO:0003954">
    <property type="term" value="F:NADH dehydrogenase activity"/>
    <property type="evidence" value="ECO:0007669"/>
    <property type="project" value="TreeGrafter"/>
</dbReference>
<name>A0A7U7EQW6_9GAMM</name>
<proteinExistence type="inferred from homology"/>
<evidence type="ECO:0000256" key="8">
    <source>
        <dbReference type="ARBA" id="ARBA00032798"/>
    </source>
</evidence>
<evidence type="ECO:0000256" key="5">
    <source>
        <dbReference type="ARBA" id="ARBA00022989"/>
    </source>
</evidence>
<accession>A0A7U7EQW6</accession>
<feature type="transmembrane region" description="Helical" evidence="10">
    <location>
        <begin position="384"/>
        <end position="406"/>
    </location>
</feature>
<dbReference type="InterPro" id="IPR010227">
    <property type="entry name" value="NADH_Q_OxRdtase_chainM/4"/>
</dbReference>
<evidence type="ECO:0000256" key="4">
    <source>
        <dbReference type="ARBA" id="ARBA00022692"/>
    </source>
</evidence>
<dbReference type="GO" id="GO:0016020">
    <property type="term" value="C:membrane"/>
    <property type="evidence" value="ECO:0007669"/>
    <property type="project" value="UniProtKB-SubCell"/>
</dbReference>
<protein>
    <recommendedName>
        <fullName evidence="3">NADH-quinone oxidoreductase subunit M</fullName>
    </recommendedName>
    <alternativeName>
        <fullName evidence="7">NADH dehydrogenase I subunit M</fullName>
    </alternativeName>
    <alternativeName>
        <fullName evidence="8">NDH-1 subunit M</fullName>
    </alternativeName>
</protein>
<dbReference type="GO" id="GO:0048039">
    <property type="term" value="F:ubiquinone binding"/>
    <property type="evidence" value="ECO:0007669"/>
    <property type="project" value="TreeGrafter"/>
</dbReference>
<evidence type="ECO:0000256" key="2">
    <source>
        <dbReference type="ARBA" id="ARBA00009025"/>
    </source>
</evidence>
<comment type="caution">
    <text evidence="12">The sequence shown here is derived from an EMBL/GenBank/DDBJ whole genome shotgun (WGS) entry which is preliminary data.</text>
</comment>
<feature type="transmembrane region" description="Helical" evidence="10">
    <location>
        <begin position="289"/>
        <end position="308"/>
    </location>
</feature>
<dbReference type="NCBIfam" id="TIGR01972">
    <property type="entry name" value="NDH_I_M"/>
    <property type="match status" value="1"/>
</dbReference>
<feature type="transmembrane region" description="Helical" evidence="10">
    <location>
        <begin position="30"/>
        <end position="48"/>
    </location>
</feature>
<dbReference type="AlphaFoldDB" id="A0A7U7EQW6"/>
<reference evidence="12 13" key="1">
    <citation type="submission" date="2020-08" db="EMBL/GenBank/DDBJ databases">
        <authorList>
            <person name="Criscuolo A."/>
        </authorList>
    </citation>
    <scope>NUCLEOTIDE SEQUENCE [LARGE SCALE GENOMIC DNA]</scope>
    <source>
        <strain evidence="12">CIP111764</strain>
    </source>
</reference>
<dbReference type="PANTHER" id="PTHR43507">
    <property type="entry name" value="NADH-UBIQUINONE OXIDOREDUCTASE CHAIN 4"/>
    <property type="match status" value="1"/>
</dbReference>
<feature type="transmembrane region" description="Helical" evidence="10">
    <location>
        <begin position="78"/>
        <end position="104"/>
    </location>
</feature>
<evidence type="ECO:0000313" key="12">
    <source>
        <dbReference type="EMBL" id="CAD5109410.1"/>
    </source>
</evidence>
<evidence type="ECO:0000256" key="3">
    <source>
        <dbReference type="ARBA" id="ARBA00019906"/>
    </source>
</evidence>
<dbReference type="Pfam" id="PF00361">
    <property type="entry name" value="Proton_antipo_M"/>
    <property type="match status" value="1"/>
</dbReference>
<organism evidence="12 13">
    <name type="scientific">Zestomonas carbonaria</name>
    <dbReference type="NCBI Taxonomy" id="2762745"/>
    <lineage>
        <taxon>Bacteria</taxon>
        <taxon>Pseudomonadati</taxon>
        <taxon>Pseudomonadota</taxon>
        <taxon>Gammaproteobacteria</taxon>
        <taxon>Pseudomonadales</taxon>
        <taxon>Pseudomonadaceae</taxon>
        <taxon>Zestomonas</taxon>
    </lineage>
</organism>
<evidence type="ECO:0000256" key="1">
    <source>
        <dbReference type="ARBA" id="ARBA00004127"/>
    </source>
</evidence>
<feature type="transmembrane region" description="Helical" evidence="10">
    <location>
        <begin position="462"/>
        <end position="479"/>
    </location>
</feature>
<evidence type="ECO:0000256" key="9">
    <source>
        <dbReference type="RuleBase" id="RU000320"/>
    </source>
</evidence>
<dbReference type="GO" id="GO:0012505">
    <property type="term" value="C:endomembrane system"/>
    <property type="evidence" value="ECO:0007669"/>
    <property type="project" value="UniProtKB-SubCell"/>
</dbReference>
<gene>
    <name evidence="12" type="primary">nuoM</name>
    <name evidence="12" type="ORF">PSEWESI4_03707</name>
</gene>
<feature type="transmembrane region" description="Helical" evidence="10">
    <location>
        <begin position="116"/>
        <end position="135"/>
    </location>
</feature>
<dbReference type="Proteomes" id="UP000583387">
    <property type="component" value="Unassembled WGS sequence"/>
</dbReference>
<dbReference type="InterPro" id="IPR001750">
    <property type="entry name" value="ND/Mrp_TM"/>
</dbReference>
<feature type="transmembrane region" description="Helical" evidence="10">
    <location>
        <begin position="175"/>
        <end position="198"/>
    </location>
</feature>
<feature type="transmembrane region" description="Helical" evidence="10">
    <location>
        <begin position="6"/>
        <end position="23"/>
    </location>
</feature>
<feature type="transmembrane region" description="Helical" evidence="10">
    <location>
        <begin position="257"/>
        <end position="277"/>
    </location>
</feature>
<dbReference type="GO" id="GO:0015990">
    <property type="term" value="P:electron transport coupled proton transport"/>
    <property type="evidence" value="ECO:0007669"/>
    <property type="project" value="TreeGrafter"/>
</dbReference>
<evidence type="ECO:0000256" key="10">
    <source>
        <dbReference type="SAM" id="Phobius"/>
    </source>
</evidence>
<feature type="transmembrane region" description="Helical" evidence="10">
    <location>
        <begin position="346"/>
        <end position="364"/>
    </location>
</feature>
<keyword evidence="4 9" id="KW-0812">Transmembrane</keyword>
<feature type="domain" description="NADH:quinone oxidoreductase/Mrp antiporter transmembrane" evidence="11">
    <location>
        <begin position="134"/>
        <end position="430"/>
    </location>
</feature>
<comment type="similarity">
    <text evidence="2">Belongs to the complex I subunit 4 family.</text>
</comment>
<evidence type="ECO:0000259" key="11">
    <source>
        <dbReference type="Pfam" id="PF00361"/>
    </source>
</evidence>
<sequence>MILPWLILIPFIGGLLCWYGERFGNTLPRWIALLSMVLLFGLGLWSWAAGDFSLAPAPGAAPQWAAEFQVQWIERFGISIHLALDGLSVLMISLTGLLGVLSVLCSWNEIQNRVGFFHLNLMWILGGVVGVFLAVDLFLFFFFWEMMLVPMYFLIALWGHSGSEGKTRINAATKFFIYTQASGLIMLVAILGLVLVHYGQTGVLTFNYADLLKTELAPRTEYLLMLGFFIAFAVKFPVVPLHSWLPDAHAQAPTAGSVDLAGILLKTAAYGLMRFALPLFPNASAEFAPIAMWLGVFAIVYGALLSFAQTDIKRLVAYSSVSHMGFVLIAIYSGSQIALQGAVVQMVAHGLSAAALFILCGQLYERIHTRDMRQMGGLWARLPYLPALSLFFAAAALGLPGTGNFVGEFLILVGNFPVAPWITVLAATGLVFGSVYALIMIHRAYFGPSKDDSLLAGLQPREMSMILGLAVLLILLGVYPQPVLDTSAASMHGVQQWFGTALTQLASAR</sequence>
<comment type="subcellular location">
    <subcellularLocation>
        <location evidence="1">Endomembrane system</location>
        <topology evidence="1">Multi-pass membrane protein</topology>
    </subcellularLocation>
    <subcellularLocation>
        <location evidence="9">Membrane</location>
        <topology evidence="9">Multi-pass membrane protein</topology>
    </subcellularLocation>
</comment>
<evidence type="ECO:0000256" key="7">
    <source>
        <dbReference type="ARBA" id="ARBA00031584"/>
    </source>
</evidence>
<dbReference type="InterPro" id="IPR003918">
    <property type="entry name" value="NADH_UbQ_OxRdtase"/>
</dbReference>
<evidence type="ECO:0000313" key="13">
    <source>
        <dbReference type="Proteomes" id="UP000583387"/>
    </source>
</evidence>
<dbReference type="EMBL" id="CAJFCI010000075">
    <property type="protein sequence ID" value="CAD5109410.1"/>
    <property type="molecule type" value="Genomic_DNA"/>
</dbReference>
<feature type="transmembrane region" description="Helical" evidence="10">
    <location>
        <begin position="418"/>
        <end position="441"/>
    </location>
</feature>
<dbReference type="GO" id="GO:0042773">
    <property type="term" value="P:ATP synthesis coupled electron transport"/>
    <property type="evidence" value="ECO:0007669"/>
    <property type="project" value="InterPro"/>
</dbReference>
<keyword evidence="5 10" id="KW-1133">Transmembrane helix</keyword>
<feature type="transmembrane region" description="Helical" evidence="10">
    <location>
        <begin position="315"/>
        <end position="334"/>
    </location>
</feature>
<keyword evidence="13" id="KW-1185">Reference proteome</keyword>
<dbReference type="PRINTS" id="PR01437">
    <property type="entry name" value="NUOXDRDTASE4"/>
</dbReference>
<dbReference type="GO" id="GO:0008137">
    <property type="term" value="F:NADH dehydrogenase (ubiquinone) activity"/>
    <property type="evidence" value="ECO:0007669"/>
    <property type="project" value="InterPro"/>
</dbReference>
<dbReference type="NCBIfam" id="NF004498">
    <property type="entry name" value="PRK05846.1-1"/>
    <property type="match status" value="1"/>
</dbReference>
<keyword evidence="6 10" id="KW-0472">Membrane</keyword>